<reference evidence="2 3" key="1">
    <citation type="submission" date="2023-11" db="EMBL/GenBank/DDBJ databases">
        <authorList>
            <person name="Bao R."/>
        </authorList>
    </citation>
    <scope>NUCLEOTIDE SEQUENCE [LARGE SCALE GENOMIC DNA]</scope>
    <source>
        <strain evidence="2 3">PJ23</strain>
    </source>
</reference>
<evidence type="ECO:0000256" key="1">
    <source>
        <dbReference type="SAM" id="Phobius"/>
    </source>
</evidence>
<keyword evidence="1" id="KW-1133">Transmembrane helix</keyword>
<keyword evidence="3" id="KW-1185">Reference proteome</keyword>
<evidence type="ECO:0000313" key="3">
    <source>
        <dbReference type="Proteomes" id="UP001274321"/>
    </source>
</evidence>
<organism evidence="2 3">
    <name type="scientific">Terrihabitans rhizophilus</name>
    <dbReference type="NCBI Taxonomy" id="3092662"/>
    <lineage>
        <taxon>Bacteria</taxon>
        <taxon>Pseudomonadati</taxon>
        <taxon>Pseudomonadota</taxon>
        <taxon>Alphaproteobacteria</taxon>
        <taxon>Hyphomicrobiales</taxon>
        <taxon>Terrihabitans</taxon>
    </lineage>
</organism>
<sequence>MFFEFISAQYYDNLTGEQPEWHCPGACKALLLKGGVGMHPYILIALWGSIVVTAVYALLLMIGGEDSQEGEE</sequence>
<dbReference type="EMBL" id="JAXAFJ010000008">
    <property type="protein sequence ID" value="MDX6806932.1"/>
    <property type="molecule type" value="Genomic_DNA"/>
</dbReference>
<name>A0ABU4RQ23_9HYPH</name>
<protein>
    <submittedName>
        <fullName evidence="2">Uncharacterized protein</fullName>
    </submittedName>
</protein>
<feature type="transmembrane region" description="Helical" evidence="1">
    <location>
        <begin position="41"/>
        <end position="62"/>
    </location>
</feature>
<evidence type="ECO:0000313" key="2">
    <source>
        <dbReference type="EMBL" id="MDX6806932.1"/>
    </source>
</evidence>
<proteinExistence type="predicted"/>
<gene>
    <name evidence="2" type="ORF">SCD90_12735</name>
</gene>
<dbReference type="RefSeq" id="WP_319845058.1">
    <property type="nucleotide sequence ID" value="NZ_JAXAFJ010000008.1"/>
</dbReference>
<dbReference type="Proteomes" id="UP001274321">
    <property type="component" value="Unassembled WGS sequence"/>
</dbReference>
<keyword evidence="1" id="KW-0472">Membrane</keyword>
<keyword evidence="1" id="KW-0812">Transmembrane</keyword>
<comment type="caution">
    <text evidence="2">The sequence shown here is derived from an EMBL/GenBank/DDBJ whole genome shotgun (WGS) entry which is preliminary data.</text>
</comment>
<accession>A0ABU4RQ23</accession>